<keyword evidence="1" id="KW-0004">4Fe-4S</keyword>
<evidence type="ECO:0000256" key="1">
    <source>
        <dbReference type="ARBA" id="ARBA00022485"/>
    </source>
</evidence>
<dbReference type="SMART" id="SM00987">
    <property type="entry name" value="UreE_C"/>
    <property type="match status" value="1"/>
</dbReference>
<feature type="domain" description="Uracil-DNA glycosylase-like" evidence="8">
    <location>
        <begin position="33"/>
        <end position="184"/>
    </location>
</feature>
<comment type="caution">
    <text evidence="9">The sequence shown here is derived from an EMBL/GenBank/DDBJ whole genome shotgun (WGS) entry which is preliminary data.</text>
</comment>
<protein>
    <recommendedName>
        <fullName evidence="8">Uracil-DNA glycosylase-like domain-containing protein</fullName>
    </recommendedName>
</protein>
<dbReference type="GO" id="GO:0006281">
    <property type="term" value="P:DNA repair"/>
    <property type="evidence" value="ECO:0007669"/>
    <property type="project" value="UniProtKB-KW"/>
</dbReference>
<keyword evidence="3" id="KW-0227">DNA damage</keyword>
<dbReference type="Gene3D" id="3.40.470.10">
    <property type="entry name" value="Uracil-DNA glycosylase-like domain"/>
    <property type="match status" value="1"/>
</dbReference>
<evidence type="ECO:0000256" key="3">
    <source>
        <dbReference type="ARBA" id="ARBA00022763"/>
    </source>
</evidence>
<dbReference type="SMART" id="SM00986">
    <property type="entry name" value="UDG"/>
    <property type="match status" value="1"/>
</dbReference>
<evidence type="ECO:0000256" key="7">
    <source>
        <dbReference type="ARBA" id="ARBA00023204"/>
    </source>
</evidence>
<dbReference type="GO" id="GO:0051539">
    <property type="term" value="F:4 iron, 4 sulfur cluster binding"/>
    <property type="evidence" value="ECO:0007669"/>
    <property type="project" value="UniProtKB-KW"/>
</dbReference>
<evidence type="ECO:0000256" key="6">
    <source>
        <dbReference type="ARBA" id="ARBA00023014"/>
    </source>
</evidence>
<dbReference type="Proteomes" id="UP000192513">
    <property type="component" value="Unassembled WGS sequence"/>
</dbReference>
<gene>
    <name evidence="9" type="ORF">BST39_24385</name>
</gene>
<dbReference type="OrthoDB" id="5290748at2"/>
<evidence type="ECO:0000313" key="9">
    <source>
        <dbReference type="EMBL" id="ORB34291.1"/>
    </source>
</evidence>
<sequence length="198" mass="22187">MNKHQRRRELAITIEQCHKCDGMNEPGVTEAAPGFGSIRSPVVIVGQSLCEKCMDTKVPFTGGSGRLIDASLQLAGLDKPDVFITNVVHCHPSKNHESLPIWIDNCKGYLFSEIDIVEPRLVIGLGKDARTTLLSHYGDTEPLLWQPFSAPKTRGLHFLFMPHPSWIRRQHNDSLEQQYVYGLASALRWSFGKSVFMG</sequence>
<keyword evidence="6" id="KW-0411">Iron-sulfur</keyword>
<keyword evidence="7" id="KW-0234">DNA repair</keyword>
<evidence type="ECO:0000256" key="4">
    <source>
        <dbReference type="ARBA" id="ARBA00022801"/>
    </source>
</evidence>
<evidence type="ECO:0000256" key="2">
    <source>
        <dbReference type="ARBA" id="ARBA00022723"/>
    </source>
</evidence>
<dbReference type="InterPro" id="IPR036895">
    <property type="entry name" value="Uracil-DNA_glycosylase-like_sf"/>
</dbReference>
<evidence type="ECO:0000259" key="8">
    <source>
        <dbReference type="SMART" id="SM00986"/>
    </source>
</evidence>
<organism evidence="9 10">
    <name type="scientific">Mycobacterium paraseoulense</name>
    <dbReference type="NCBI Taxonomy" id="590652"/>
    <lineage>
        <taxon>Bacteria</taxon>
        <taxon>Bacillati</taxon>
        <taxon>Actinomycetota</taxon>
        <taxon>Actinomycetes</taxon>
        <taxon>Mycobacteriales</taxon>
        <taxon>Mycobacteriaceae</taxon>
        <taxon>Mycobacterium</taxon>
    </lineage>
</organism>
<keyword evidence="2" id="KW-0479">Metal-binding</keyword>
<dbReference type="SUPFAM" id="SSF52141">
    <property type="entry name" value="Uracil-DNA glycosylase-like"/>
    <property type="match status" value="1"/>
</dbReference>
<keyword evidence="4" id="KW-0378">Hydrolase</keyword>
<name>A0A1X0I415_9MYCO</name>
<dbReference type="GO" id="GO:0046872">
    <property type="term" value="F:metal ion binding"/>
    <property type="evidence" value="ECO:0007669"/>
    <property type="project" value="UniProtKB-KW"/>
</dbReference>
<reference evidence="9 10" key="1">
    <citation type="submission" date="2017-02" db="EMBL/GenBank/DDBJ databases">
        <title>The new phylogeny of genus Mycobacterium.</title>
        <authorList>
            <person name="Tortoli E."/>
            <person name="Trovato A."/>
            <person name="Cirillo D.M."/>
        </authorList>
    </citation>
    <scope>NUCLEOTIDE SEQUENCE [LARGE SCALE GENOMIC DNA]</scope>
    <source>
        <strain evidence="9 10">DSM 45000</strain>
    </source>
</reference>
<keyword evidence="5" id="KW-0408">Iron</keyword>
<evidence type="ECO:0000313" key="10">
    <source>
        <dbReference type="Proteomes" id="UP000192513"/>
    </source>
</evidence>
<dbReference type="PANTHER" id="PTHR33693">
    <property type="entry name" value="TYPE-5 URACIL-DNA GLYCOSYLASE"/>
    <property type="match status" value="1"/>
</dbReference>
<dbReference type="AlphaFoldDB" id="A0A1X0I415"/>
<proteinExistence type="predicted"/>
<dbReference type="GO" id="GO:0097506">
    <property type="term" value="F:deaminated base DNA N-glycosylase activity"/>
    <property type="evidence" value="ECO:0007669"/>
    <property type="project" value="UniProtKB-ARBA"/>
</dbReference>
<dbReference type="InterPro" id="IPR005122">
    <property type="entry name" value="Uracil-DNA_glycosylase-like"/>
</dbReference>
<evidence type="ECO:0000256" key="5">
    <source>
        <dbReference type="ARBA" id="ARBA00023004"/>
    </source>
</evidence>
<keyword evidence="10" id="KW-1185">Reference proteome</keyword>
<dbReference type="STRING" id="590652.BST39_24385"/>
<dbReference type="InterPro" id="IPR051536">
    <property type="entry name" value="UDG_Type-4/5"/>
</dbReference>
<dbReference type="RefSeq" id="WP_083175050.1">
    <property type="nucleotide sequence ID" value="NZ_AP022619.1"/>
</dbReference>
<dbReference type="Pfam" id="PF03167">
    <property type="entry name" value="UDG"/>
    <property type="match status" value="1"/>
</dbReference>
<accession>A0A1X0I415</accession>
<dbReference type="EMBL" id="MVIE01000046">
    <property type="protein sequence ID" value="ORB34291.1"/>
    <property type="molecule type" value="Genomic_DNA"/>
</dbReference>